<dbReference type="AlphaFoldDB" id="A0A6M3M7A8"/>
<sequence length="67" mass="7864">MSGVRIGSVYYPRHVWNEMQRDAAPTPDEWPKTYFCKECGHKHWTHSKIGRNHLIPKRLRGSASQET</sequence>
<reference evidence="1" key="1">
    <citation type="submission" date="2020-03" db="EMBL/GenBank/DDBJ databases">
        <title>The deep terrestrial virosphere.</title>
        <authorList>
            <person name="Holmfeldt K."/>
            <person name="Nilsson E."/>
            <person name="Simone D."/>
            <person name="Lopez-Fernandez M."/>
            <person name="Wu X."/>
            <person name="de Brujin I."/>
            <person name="Lundin D."/>
            <person name="Andersson A."/>
            <person name="Bertilsson S."/>
            <person name="Dopson M."/>
        </authorList>
    </citation>
    <scope>NUCLEOTIDE SEQUENCE</scope>
    <source>
        <strain evidence="1">MM171B01541</strain>
    </source>
</reference>
<organism evidence="1">
    <name type="scientific">viral metagenome</name>
    <dbReference type="NCBI Taxonomy" id="1070528"/>
    <lineage>
        <taxon>unclassified sequences</taxon>
        <taxon>metagenomes</taxon>
        <taxon>organismal metagenomes</taxon>
    </lineage>
</organism>
<evidence type="ECO:0000313" key="1">
    <source>
        <dbReference type="EMBL" id="QJB02030.1"/>
    </source>
</evidence>
<proteinExistence type="predicted"/>
<dbReference type="EMBL" id="MT143753">
    <property type="protein sequence ID" value="QJB02030.1"/>
    <property type="molecule type" value="Genomic_DNA"/>
</dbReference>
<protein>
    <submittedName>
        <fullName evidence="1">Uncharacterized protein</fullName>
    </submittedName>
</protein>
<name>A0A6M3M7A8_9ZZZZ</name>
<gene>
    <name evidence="1" type="ORF">MM171B01541_0009</name>
</gene>
<accession>A0A6M3M7A8</accession>